<name>A0ABZ2CFM2_9BACI</name>
<keyword evidence="1" id="KW-0472">Membrane</keyword>
<sequence length="119" mass="12493">MAELSISALLIRFTLGGLAVVVSTLVARKLGEKAGGIFAAFPAVYLAALLTASLDFSGTELISYSILLSKGAIVGMAVNILIAIIAGYLLPRKGWKRGLSQAVACWFIISIVVVVFTSY</sequence>
<evidence type="ECO:0000313" key="2">
    <source>
        <dbReference type="EMBL" id="WVX82318.1"/>
    </source>
</evidence>
<dbReference type="EMBL" id="CP137640">
    <property type="protein sequence ID" value="WVX82318.1"/>
    <property type="molecule type" value="Genomic_DNA"/>
</dbReference>
<organism evidence="2 3">
    <name type="scientific">Niallia oryzisoli</name>
    <dbReference type="NCBI Taxonomy" id="1737571"/>
    <lineage>
        <taxon>Bacteria</taxon>
        <taxon>Bacillati</taxon>
        <taxon>Bacillota</taxon>
        <taxon>Bacilli</taxon>
        <taxon>Bacillales</taxon>
        <taxon>Bacillaceae</taxon>
        <taxon>Niallia</taxon>
    </lineage>
</organism>
<feature type="transmembrane region" description="Helical" evidence="1">
    <location>
        <begin position="66"/>
        <end position="90"/>
    </location>
</feature>
<evidence type="ECO:0000256" key="1">
    <source>
        <dbReference type="SAM" id="Phobius"/>
    </source>
</evidence>
<dbReference type="Proteomes" id="UP001357223">
    <property type="component" value="Chromosome"/>
</dbReference>
<reference evidence="2 3" key="1">
    <citation type="submission" date="2023-10" db="EMBL/GenBank/DDBJ databases">
        <title>Niallia locisalis sp.nov. isolated from a salt pond sample.</title>
        <authorList>
            <person name="Li X.-J."/>
            <person name="Dong L."/>
        </authorList>
    </citation>
    <scope>NUCLEOTIDE SEQUENCE [LARGE SCALE GENOMIC DNA]</scope>
    <source>
        <strain evidence="2 3">DSM 29761</strain>
    </source>
</reference>
<keyword evidence="1" id="KW-1133">Transmembrane helix</keyword>
<accession>A0ABZ2CFM2</accession>
<dbReference type="InterPro" id="IPR021493">
    <property type="entry name" value="DUF3147"/>
</dbReference>
<feature type="transmembrane region" description="Helical" evidence="1">
    <location>
        <begin position="34"/>
        <end position="54"/>
    </location>
</feature>
<evidence type="ECO:0000313" key="3">
    <source>
        <dbReference type="Proteomes" id="UP001357223"/>
    </source>
</evidence>
<gene>
    <name evidence="2" type="ORF">R4Z09_04775</name>
</gene>
<keyword evidence="1" id="KW-0812">Transmembrane</keyword>
<dbReference type="Pfam" id="PF11345">
    <property type="entry name" value="DUF3147"/>
    <property type="match status" value="1"/>
</dbReference>
<feature type="transmembrane region" description="Helical" evidence="1">
    <location>
        <begin position="102"/>
        <end position="118"/>
    </location>
</feature>
<keyword evidence="3" id="KW-1185">Reference proteome</keyword>
<protein>
    <submittedName>
        <fullName evidence="2">DUF3147 family protein</fullName>
    </submittedName>
</protein>
<dbReference type="RefSeq" id="WP_338451220.1">
    <property type="nucleotide sequence ID" value="NZ_CP137640.1"/>
</dbReference>
<feature type="transmembrane region" description="Helical" evidence="1">
    <location>
        <begin position="6"/>
        <end position="27"/>
    </location>
</feature>
<proteinExistence type="predicted"/>